<evidence type="ECO:0000313" key="1">
    <source>
        <dbReference type="EMBL" id="BAK34868.1"/>
    </source>
</evidence>
<accession>F5XSI7</accession>
<evidence type="ECO:0000313" key="2">
    <source>
        <dbReference type="Proteomes" id="UP000007947"/>
    </source>
</evidence>
<protein>
    <submittedName>
        <fullName evidence="1">Uncharacterized protein</fullName>
    </submittedName>
</protein>
<dbReference type="AlphaFoldDB" id="F5XSI7"/>
<name>F5XSI7_MICPN</name>
<keyword evidence="2" id="KW-1185">Reference proteome</keyword>
<dbReference type="KEGG" id="mph:MLP_18540"/>
<dbReference type="HOGENOM" id="CLU_298939_0_0_11"/>
<dbReference type="Proteomes" id="UP000007947">
    <property type="component" value="Chromosome"/>
</dbReference>
<dbReference type="STRING" id="1032480.MLP_18540"/>
<sequence length="1004" mass="108121">MTNSFAAAVERVASELSANDVQLPSQWLNQIRSALRPHDMDGLSTDDPDELIAAHFTLMSARFDDVTTIVFSQAMADLFAADARRMKPAFLRARKNQFMTRIVLGRRLASRYFHEGRRRLGQAATATSGAWLLDRSLRLNVSLLELDDRATPNVKSMTQSQIATSSAHISRAMARDDPRRVPLLRSGLVHSSAAERNGDLSPDHDGYAIELALRLHEVTGEDTFARVAGPLTRARDVDSATLQGLIGDVEFAKAAAVPSHEADRAMSHLIEALDRYNRAVALPRDDKGADIGYLLAKRGRCYAFLYERGGDAVGRRDTTQLNRALADWLDPRTAPHRHDHEVARLLLARARLATARSDTAAAIADVSAAAELMSSQDRPLVASQLEGQTLGTAIEDALDHNDLDAVIKAAASAASLPPSTPVPAGSMTKSALWLQGRLTRSDWEQLAEPMLDRIEIDGAHPALLASGRGHVAGHAARLARALYLTDPPEPAGVLRAVELSRAHVSSAQTVSAAALDGASRAAYAYARLSPSADDVASEDDLGIWIDALLWGLSALQAEQTIQTRVEPAFDTTACALRLVDCALQLSALTGERSYLTTAADGLMIAGALTPDVRLAAGNAKLAAAQQPQAPARASKAPIAGNLPTIAPDQPQPVLTAWRSLSDADRLTGEAARIRRQEAACQFCELTVAGDASLGGKQRPGRRGVTTIQDPHRIAQQLVVLKRVDRAAAQREFAAITQLNGWLANSATPRGWSVPEPLGVVDVEDPEDSVFVMRRQPGHTLSHHAMEYLDGRAPNPQRMFEAAAQALGDFHTAMRQESATAAEDVTQSFRRAARQLASVDAADAAAAELAPVLASPIQLAKKDAHSGNWLWSTVTGGLIMIDVEGSTTRPVVLELATLIDDLPLFSLDPDGWNQRVRIGEHYLAALPPQLSIGQRELRHRLEAGALNVAVVGMARLLRRTWGTSSRGIRFAQLQHGHYRQLSTHLATAATNDSVRRAAAALSEQV</sequence>
<dbReference type="InterPro" id="IPR011009">
    <property type="entry name" value="Kinase-like_dom_sf"/>
</dbReference>
<gene>
    <name evidence="1" type="ordered locus">MLP_18540</name>
</gene>
<dbReference type="EMBL" id="AP012204">
    <property type="protein sequence ID" value="BAK34868.1"/>
    <property type="molecule type" value="Genomic_DNA"/>
</dbReference>
<reference evidence="1 2" key="1">
    <citation type="submission" date="2011-05" db="EMBL/GenBank/DDBJ databases">
        <title>Whole genome sequence of Microlunatus phosphovorus NM-1.</title>
        <authorList>
            <person name="Hosoyama A."/>
            <person name="Sasaki K."/>
            <person name="Harada T."/>
            <person name="Igarashi R."/>
            <person name="Kawakoshi A."/>
            <person name="Sasagawa M."/>
            <person name="Fukada J."/>
            <person name="Nakamura S."/>
            <person name="Katano Y."/>
            <person name="Hanada S."/>
            <person name="Kamagata Y."/>
            <person name="Nakamura N."/>
            <person name="Yamazaki S."/>
            <person name="Fujita N."/>
        </authorList>
    </citation>
    <scope>NUCLEOTIDE SEQUENCE [LARGE SCALE GENOMIC DNA]</scope>
    <source>
        <strain evidence="2">ATCC 700054 / DSM 10555 / JCM 9379 / NBRC 101784 / NCIMB 13414 / VKM Ac-1990 / NM-1</strain>
    </source>
</reference>
<dbReference type="eggNOG" id="COG3173">
    <property type="taxonomic scope" value="Bacteria"/>
</dbReference>
<dbReference type="SUPFAM" id="SSF56112">
    <property type="entry name" value="Protein kinase-like (PK-like)"/>
    <property type="match status" value="1"/>
</dbReference>
<proteinExistence type="predicted"/>
<organism evidence="1 2">
    <name type="scientific">Microlunatus phosphovorus (strain ATCC 700054 / DSM 10555 / JCM 9379 / NBRC 101784 / NCIMB 13414 / VKM Ac-1990 / NM-1)</name>
    <dbReference type="NCBI Taxonomy" id="1032480"/>
    <lineage>
        <taxon>Bacteria</taxon>
        <taxon>Bacillati</taxon>
        <taxon>Actinomycetota</taxon>
        <taxon>Actinomycetes</taxon>
        <taxon>Propionibacteriales</taxon>
        <taxon>Propionibacteriaceae</taxon>
        <taxon>Microlunatus</taxon>
    </lineage>
</organism>